<gene>
    <name evidence="3" type="primary">arr</name>
    <name evidence="3" type="ORF">ACFPFU_25520</name>
</gene>
<name>A0ABV9T8G2_9BACT</name>
<organism evidence="3 4">
    <name type="scientific">Negadavirga shengliensis</name>
    <dbReference type="NCBI Taxonomy" id="1389218"/>
    <lineage>
        <taxon>Bacteria</taxon>
        <taxon>Pseudomonadati</taxon>
        <taxon>Bacteroidota</taxon>
        <taxon>Cytophagia</taxon>
        <taxon>Cytophagales</taxon>
        <taxon>Cyclobacteriaceae</taxon>
        <taxon>Negadavirga</taxon>
    </lineage>
</organism>
<dbReference type="Pfam" id="PF12120">
    <property type="entry name" value="Arr-ms"/>
    <property type="match status" value="1"/>
</dbReference>
<dbReference type="InterPro" id="IPR021975">
    <property type="entry name" value="Rifampin_Arr"/>
</dbReference>
<feature type="domain" description="Rifampin ADP-ribosyltransferase" evidence="2">
    <location>
        <begin position="19"/>
        <end position="117"/>
    </location>
</feature>
<dbReference type="RefSeq" id="WP_377069552.1">
    <property type="nucleotide sequence ID" value="NZ_JBHSJJ010000035.1"/>
</dbReference>
<comment type="caution">
    <text evidence="3">The sequence shown here is derived from an EMBL/GenBank/DDBJ whole genome shotgun (WGS) entry which is preliminary data.</text>
</comment>
<protein>
    <submittedName>
        <fullName evidence="3">NAD(+)--rifampin ADP-ribosyltransferase</fullName>
    </submittedName>
</protein>
<dbReference type="Proteomes" id="UP001595818">
    <property type="component" value="Unassembled WGS sequence"/>
</dbReference>
<sequence length="146" mass="16349">MEENTSNNQSIQSPFSQTYFHGTKVDLKIGDFIETGIESNYGQKKKAKYIYLTATLDAAIWGAELASGEGRERIYLVQPTGPIEDDPNLTDKKFPGNPTMSYRSKHPFKVVGEVTVWQPHSPEQVKAMKDGLDRLKAQGIEAIEDE</sequence>
<dbReference type="InterPro" id="IPR038611">
    <property type="entry name" value="Arr_sf"/>
</dbReference>
<evidence type="ECO:0000313" key="3">
    <source>
        <dbReference type="EMBL" id="MFC4875080.1"/>
    </source>
</evidence>
<proteinExistence type="predicted"/>
<dbReference type="Gene3D" id="3.20.170.40">
    <property type="entry name" value="Rifampin ADP-ribosyltransferase domain"/>
    <property type="match status" value="1"/>
</dbReference>
<reference evidence="4" key="1">
    <citation type="journal article" date="2019" name="Int. J. Syst. Evol. Microbiol.">
        <title>The Global Catalogue of Microorganisms (GCM) 10K type strain sequencing project: providing services to taxonomists for standard genome sequencing and annotation.</title>
        <authorList>
            <consortium name="The Broad Institute Genomics Platform"/>
            <consortium name="The Broad Institute Genome Sequencing Center for Infectious Disease"/>
            <person name="Wu L."/>
            <person name="Ma J."/>
        </authorList>
    </citation>
    <scope>NUCLEOTIDE SEQUENCE [LARGE SCALE GENOMIC DNA]</scope>
    <source>
        <strain evidence="4">CGMCC 4.7466</strain>
    </source>
</reference>
<accession>A0ABV9T8G2</accession>
<evidence type="ECO:0000256" key="1">
    <source>
        <dbReference type="SAM" id="MobiDB-lite"/>
    </source>
</evidence>
<feature type="region of interest" description="Disordered" evidence="1">
    <location>
        <begin position="79"/>
        <end position="98"/>
    </location>
</feature>
<keyword evidence="4" id="KW-1185">Reference proteome</keyword>
<evidence type="ECO:0000259" key="2">
    <source>
        <dbReference type="Pfam" id="PF12120"/>
    </source>
</evidence>
<dbReference type="EMBL" id="JBHSJJ010000035">
    <property type="protein sequence ID" value="MFC4875080.1"/>
    <property type="molecule type" value="Genomic_DNA"/>
</dbReference>
<dbReference type="NCBIfam" id="NF033144">
    <property type="entry name" value="rifampin_ARR"/>
    <property type="match status" value="1"/>
</dbReference>
<evidence type="ECO:0000313" key="4">
    <source>
        <dbReference type="Proteomes" id="UP001595818"/>
    </source>
</evidence>